<dbReference type="RefSeq" id="WP_309541124.1">
    <property type="nucleotide sequence ID" value="NZ_CP133659.1"/>
</dbReference>
<evidence type="ECO:0000256" key="4">
    <source>
        <dbReference type="ARBA" id="ARBA00022989"/>
    </source>
</evidence>
<keyword evidence="5 6" id="KW-0472">Membrane</keyword>
<feature type="transmembrane region" description="Helical" evidence="6">
    <location>
        <begin position="207"/>
        <end position="226"/>
    </location>
</feature>
<keyword evidence="8" id="KW-1185">Reference proteome</keyword>
<keyword evidence="2" id="KW-1003">Cell membrane</keyword>
<name>A0ABY9R2N2_9BACT</name>
<evidence type="ECO:0000256" key="1">
    <source>
        <dbReference type="ARBA" id="ARBA00004651"/>
    </source>
</evidence>
<protein>
    <submittedName>
        <fullName evidence="7">Branched-chain amino acid ABC transporter permease</fullName>
    </submittedName>
</protein>
<keyword evidence="3 6" id="KW-0812">Transmembrane</keyword>
<organism evidence="7 8">
    <name type="scientific">Nitratidesulfovibrio liaohensis</name>
    <dbReference type="NCBI Taxonomy" id="2604158"/>
    <lineage>
        <taxon>Bacteria</taxon>
        <taxon>Pseudomonadati</taxon>
        <taxon>Thermodesulfobacteriota</taxon>
        <taxon>Desulfovibrionia</taxon>
        <taxon>Desulfovibrionales</taxon>
        <taxon>Desulfovibrionaceae</taxon>
        <taxon>Nitratidesulfovibrio</taxon>
    </lineage>
</organism>
<evidence type="ECO:0000313" key="7">
    <source>
        <dbReference type="EMBL" id="WMW65083.1"/>
    </source>
</evidence>
<feature type="transmembrane region" description="Helical" evidence="6">
    <location>
        <begin position="238"/>
        <end position="268"/>
    </location>
</feature>
<feature type="transmembrane region" description="Helical" evidence="6">
    <location>
        <begin position="59"/>
        <end position="76"/>
    </location>
</feature>
<gene>
    <name evidence="7" type="ORF">KPS_003182</name>
</gene>
<proteinExistence type="predicted"/>
<dbReference type="InterPro" id="IPR001851">
    <property type="entry name" value="ABC_transp_permease"/>
</dbReference>
<keyword evidence="4 6" id="KW-1133">Transmembrane helix</keyword>
<reference evidence="7" key="1">
    <citation type="submission" date="2023-09" db="EMBL/GenBank/DDBJ databases">
        <authorList>
            <consortium name="CW5 consortium"/>
            <person name="Lu C.-W."/>
        </authorList>
    </citation>
    <scope>NUCLEOTIDE SEQUENCE</scope>
    <source>
        <strain evidence="7">KPS</strain>
    </source>
</reference>
<feature type="transmembrane region" description="Helical" evidence="6">
    <location>
        <begin position="7"/>
        <end position="23"/>
    </location>
</feature>
<dbReference type="EMBL" id="CP133659">
    <property type="protein sequence ID" value="WMW65083.1"/>
    <property type="molecule type" value="Genomic_DNA"/>
</dbReference>
<feature type="transmembrane region" description="Helical" evidence="6">
    <location>
        <begin position="280"/>
        <end position="299"/>
    </location>
</feature>
<accession>A0ABY9R2N2</accession>
<evidence type="ECO:0000313" key="8">
    <source>
        <dbReference type="Proteomes" id="UP001180616"/>
    </source>
</evidence>
<evidence type="ECO:0000256" key="6">
    <source>
        <dbReference type="SAM" id="Phobius"/>
    </source>
</evidence>
<evidence type="ECO:0000256" key="3">
    <source>
        <dbReference type="ARBA" id="ARBA00022692"/>
    </source>
</evidence>
<feature type="transmembrane region" description="Helical" evidence="6">
    <location>
        <begin position="110"/>
        <end position="136"/>
    </location>
</feature>
<dbReference type="PANTHER" id="PTHR30482">
    <property type="entry name" value="HIGH-AFFINITY BRANCHED-CHAIN AMINO ACID TRANSPORT SYSTEM PERMEASE"/>
    <property type="match status" value="1"/>
</dbReference>
<dbReference type="PANTHER" id="PTHR30482:SF10">
    <property type="entry name" value="HIGH-AFFINITY BRANCHED-CHAIN AMINO ACID TRANSPORT PROTEIN BRAE"/>
    <property type="match status" value="1"/>
</dbReference>
<feature type="transmembrane region" description="Helical" evidence="6">
    <location>
        <begin position="156"/>
        <end position="173"/>
    </location>
</feature>
<dbReference type="CDD" id="cd06581">
    <property type="entry name" value="TM_PBP1_LivM_like"/>
    <property type="match status" value="1"/>
</dbReference>
<comment type="subcellular location">
    <subcellularLocation>
        <location evidence="1">Cell membrane</location>
        <topology evidence="1">Multi-pass membrane protein</topology>
    </subcellularLocation>
</comment>
<feature type="transmembrane region" description="Helical" evidence="6">
    <location>
        <begin position="82"/>
        <end position="103"/>
    </location>
</feature>
<sequence>MTVSRTTSYAGIAVVVAVLPLLLDPYWTDVFVSIGLYSVLALSLNIILGQAGLFHMGHAAFYAVGAYVTAIANTMWGVPVLWAMPFAGLAAALFAMVVARPIIHLRGDYLLIVTIGIVEIVRIALINNVFGLTGGANGIFGIARPTLFGFKIAKPMHFYYLVWAYVACSILLFRRLENSRFGRALNYIKEDDTAAEGSGVNTASYKLWAFVLGAFWAGMTGTIYAAKMTIISPESFSFWESVVLFAIVILGGGSNRGVLLGAFLLIGLPEFFREFASARMLAFGLAMVVMMIFRPQGMLPPRPRFYTLPERIRCITGKGGDTAAAQAGGEA</sequence>
<feature type="transmembrane region" description="Helical" evidence="6">
    <location>
        <begin position="29"/>
        <end position="47"/>
    </location>
</feature>
<dbReference type="Proteomes" id="UP001180616">
    <property type="component" value="Chromosome"/>
</dbReference>
<evidence type="ECO:0000256" key="5">
    <source>
        <dbReference type="ARBA" id="ARBA00023136"/>
    </source>
</evidence>
<dbReference type="Pfam" id="PF02653">
    <property type="entry name" value="BPD_transp_2"/>
    <property type="match status" value="1"/>
</dbReference>
<evidence type="ECO:0000256" key="2">
    <source>
        <dbReference type="ARBA" id="ARBA00022475"/>
    </source>
</evidence>
<dbReference type="InterPro" id="IPR043428">
    <property type="entry name" value="LivM-like"/>
</dbReference>